<organism evidence="1 2">
    <name type="scientific">Biomphalaria pfeifferi</name>
    <name type="common">Bloodfluke planorb</name>
    <name type="synonym">Freshwater snail</name>
    <dbReference type="NCBI Taxonomy" id="112525"/>
    <lineage>
        <taxon>Eukaryota</taxon>
        <taxon>Metazoa</taxon>
        <taxon>Spiralia</taxon>
        <taxon>Lophotrochozoa</taxon>
        <taxon>Mollusca</taxon>
        <taxon>Gastropoda</taxon>
        <taxon>Heterobranchia</taxon>
        <taxon>Euthyneura</taxon>
        <taxon>Panpulmonata</taxon>
        <taxon>Hygrophila</taxon>
        <taxon>Lymnaeoidea</taxon>
        <taxon>Planorbidae</taxon>
        <taxon>Biomphalaria</taxon>
    </lineage>
</organism>
<proteinExistence type="predicted"/>
<reference evidence="1" key="1">
    <citation type="journal article" date="2023" name="PLoS Negl. Trop. Dis.">
        <title>A genome sequence for Biomphalaria pfeifferi, the major vector snail for the human-infecting parasite Schistosoma mansoni.</title>
        <authorList>
            <person name="Bu L."/>
            <person name="Lu L."/>
            <person name="Laidemitt M.R."/>
            <person name="Zhang S.M."/>
            <person name="Mutuku M."/>
            <person name="Mkoji G."/>
            <person name="Steinauer M."/>
            <person name="Loker E.S."/>
        </authorList>
    </citation>
    <scope>NUCLEOTIDE SEQUENCE</scope>
    <source>
        <strain evidence="1">KasaAsao</strain>
    </source>
</reference>
<gene>
    <name evidence="1" type="ORF">Bpfe_007223</name>
</gene>
<dbReference type="AlphaFoldDB" id="A0AAD8BZ98"/>
<dbReference type="EMBL" id="JASAOG010000021">
    <property type="protein sequence ID" value="KAK0063582.1"/>
    <property type="molecule type" value="Genomic_DNA"/>
</dbReference>
<name>A0AAD8BZ98_BIOPF</name>
<reference evidence="1" key="2">
    <citation type="submission" date="2023-04" db="EMBL/GenBank/DDBJ databases">
        <authorList>
            <person name="Bu L."/>
            <person name="Lu L."/>
            <person name="Laidemitt M.R."/>
            <person name="Zhang S.M."/>
            <person name="Mutuku M."/>
            <person name="Mkoji G."/>
            <person name="Steinauer M."/>
            <person name="Loker E.S."/>
        </authorList>
    </citation>
    <scope>NUCLEOTIDE SEQUENCE</scope>
    <source>
        <strain evidence="1">KasaAsao</strain>
        <tissue evidence="1">Whole Snail</tissue>
    </source>
</reference>
<comment type="caution">
    <text evidence="1">The sequence shown here is derived from an EMBL/GenBank/DDBJ whole genome shotgun (WGS) entry which is preliminary data.</text>
</comment>
<dbReference type="Proteomes" id="UP001233172">
    <property type="component" value="Unassembled WGS sequence"/>
</dbReference>
<evidence type="ECO:0000313" key="2">
    <source>
        <dbReference type="Proteomes" id="UP001233172"/>
    </source>
</evidence>
<accession>A0AAD8BZ98</accession>
<protein>
    <submittedName>
        <fullName evidence="1">Uncharacterized protein</fullName>
    </submittedName>
</protein>
<sequence>KNEMIHLWGDGPGSFVKFLRMLTWDRDFKIRKDKLYRVQKEDECIVNNSLDNIYR</sequence>
<feature type="non-terminal residue" evidence="1">
    <location>
        <position position="1"/>
    </location>
</feature>
<evidence type="ECO:0000313" key="1">
    <source>
        <dbReference type="EMBL" id="KAK0063582.1"/>
    </source>
</evidence>
<keyword evidence="2" id="KW-1185">Reference proteome</keyword>